<dbReference type="RefSeq" id="WP_399657392.1">
    <property type="nucleotide sequence ID" value="NZ_JBITYG010000016.1"/>
</dbReference>
<evidence type="ECO:0000256" key="1">
    <source>
        <dbReference type="SAM" id="MobiDB-lite"/>
    </source>
</evidence>
<gene>
    <name evidence="4" type="ORF">ACIGXA_37125</name>
</gene>
<feature type="domain" description="ABC toxin N-terminal" evidence="3">
    <location>
        <begin position="764"/>
        <end position="852"/>
    </location>
</feature>
<dbReference type="Proteomes" id="UP001614394">
    <property type="component" value="Unassembled WGS sequence"/>
</dbReference>
<name>A0ABW8CJ71_9ACTN</name>
<dbReference type="Pfam" id="PF20220">
    <property type="entry name" value="ABC_toxin_N"/>
    <property type="match status" value="1"/>
</dbReference>
<dbReference type="Pfam" id="PF18276">
    <property type="entry name" value="TcA_TcB_BD"/>
    <property type="match status" value="1"/>
</dbReference>
<evidence type="ECO:0000259" key="3">
    <source>
        <dbReference type="Pfam" id="PF20220"/>
    </source>
</evidence>
<evidence type="ECO:0000313" key="4">
    <source>
        <dbReference type="EMBL" id="MFI9106143.1"/>
    </source>
</evidence>
<dbReference type="EMBL" id="JBITYG010000016">
    <property type="protein sequence ID" value="MFI9106143.1"/>
    <property type="molecule type" value="Genomic_DNA"/>
</dbReference>
<feature type="region of interest" description="Disordered" evidence="1">
    <location>
        <begin position="1"/>
        <end position="20"/>
    </location>
</feature>
<dbReference type="InterPro" id="IPR046839">
    <property type="entry name" value="ABC_toxin_N"/>
</dbReference>
<comment type="caution">
    <text evidence="4">The sequence shown here is derived from an EMBL/GenBank/DDBJ whole genome shotgun (WGS) entry which is preliminary data.</text>
</comment>
<evidence type="ECO:0000259" key="2">
    <source>
        <dbReference type="Pfam" id="PF18276"/>
    </source>
</evidence>
<reference evidence="4 5" key="1">
    <citation type="submission" date="2024-10" db="EMBL/GenBank/DDBJ databases">
        <title>The Natural Products Discovery Center: Release of the First 8490 Sequenced Strains for Exploring Actinobacteria Biosynthetic Diversity.</title>
        <authorList>
            <person name="Kalkreuter E."/>
            <person name="Kautsar S.A."/>
            <person name="Yang D."/>
            <person name="Bader C.D."/>
            <person name="Teijaro C.N."/>
            <person name="Fluegel L."/>
            <person name="Davis C.M."/>
            <person name="Simpson J.R."/>
            <person name="Lauterbach L."/>
            <person name="Steele A.D."/>
            <person name="Gui C."/>
            <person name="Meng S."/>
            <person name="Li G."/>
            <person name="Viehrig K."/>
            <person name="Ye F."/>
            <person name="Su P."/>
            <person name="Kiefer A.F."/>
            <person name="Nichols A."/>
            <person name="Cepeda A.J."/>
            <person name="Yan W."/>
            <person name="Fan B."/>
            <person name="Jiang Y."/>
            <person name="Adhikari A."/>
            <person name="Zheng C.-J."/>
            <person name="Schuster L."/>
            <person name="Cowan T.M."/>
            <person name="Smanski M.J."/>
            <person name="Chevrette M.G."/>
            <person name="De Carvalho L.P.S."/>
            <person name="Shen B."/>
        </authorList>
    </citation>
    <scope>NUCLEOTIDE SEQUENCE [LARGE SCALE GENOMIC DNA]</scope>
    <source>
        <strain evidence="4 5">NPDC053399</strain>
    </source>
</reference>
<proteinExistence type="predicted"/>
<evidence type="ECO:0000313" key="5">
    <source>
        <dbReference type="Proteomes" id="UP001614394"/>
    </source>
</evidence>
<sequence length="1751" mass="188613">MDTGPVESIVIPPDGPPPPDIPESVSVSAQAGRVVAGIAATVSVDAFRGSSFSWDFIHGGWISTSLVTYVQTAVSVDGVEKVRENRSGGAFTVTFPTPGTHSVTAEAVTDKGKVVRSGPVTFQVASPLPPAFTVTAPAEGAVVDLGEGGGSVDVKVSIPADQFFPVTVSIALDGQLVVAQTISSTQFQATLTPGSMPLGARPIAVTVADRDNAFSTKTRTITGRDIGLPTVPVTPQPDVVGDDHGKGIAQLSGTASDPQSGMIGGKAAVAWALSPEGNRAQARPLSPGDFRNWLADVPLEGFGAHTVYVWATDAAGNTMPAPVKFPVDVVSGYLPKTLEERLNEREYLAALLSFTQEQVRVPGPPEASLDTATLVRVLGQPLDRLSQPVSAEADRGNVEINQLRVPVELLRARIAATKTPTGPGAAGEEAYRNAAYASLLAAVGTSYAELRMVRGAAPAVRQALAARLGIRLSAAKPDELDQLVLDGPGLTETALETLFGLTSTTQPDPLRMPSTPRLLTWQLAGLALSWADQDQHPNAPRSYGVLADPDVISAADVIGGPNGDPVRVLLTQRATMLTAYEQTLDALRTTAATPVQGLTAMVVQALHSVDLAKWESRENQGTDISGLLASVGLSRPGFLLLRRLARLAANGDLTSAEWRDAVSVLTGAHKRQLFPVWVTQETAFALSPDYFVRTDAGPRVSTYRVDGDARHDWQSVLRSRTTQREDVVEGNAQAVRSAEQAALPILRDALLDVLKPTTKGVVGEEMTALFLVDVLAGGTLRTTRVKQALESIQSLLSAKRSGEMLPAHPAFSWKLGNPDAFTRAWVWMGELGSWQAATTAFLFPERNLDPALLVPRGRPPLKALFEAIRGPGAFSAQKAVDAADQYVGGAFKYLDPPRSATHQDDLRRLQAGRPDAENRETFWAVPLLLAQRLQTAGDYRAALDWYWLVYPYDADQPKSIYGRITSETSVPPNLKFPPRWTELLDPFGLVDNRPTPYTRATLLAVIRCHIDFADSEFSRETDESVAHARTLYLAARRLLAVQALRPLTPTNPGEPMLAIPDLESLSARVDVQLAKLRQGRNIAGMARTQGAVGTITVSQPTPFRFKTLMERARQLVAQATQMEAGYLAALEKYDERSLRVFDALKGIDMTNAQITLATSRVTEANDAVKAAAAQRAKADAMVRTYDRQINLPPNQYERDLLDQYGEMRSIRNDINSVDTAIGILQQAYNAADLTGAIFSGGARQAIAMTITAGVGAKGIFQANQINLQSRMDANQLKAGIEQHKDEWRLQKTSAEQDALVAAAQVVTANDQVGIATQERAIATLQRDQATATLKFLNDQFTNADLYLWMSNTLGGVYRYFLQQATATARLAQAQLAFERAESAQLLIGNDYWQTPAETTDAGSQVNRRGLTGAERLSQDLSGLEEYAFRSERRRLNLSQTFSLAQLMPVEFLEFRRTGTLTFATPMSLYDADFPGQFCRTISEVRVSIAGLFPPERGVRATLASNGISRVTTRQDSGFKDIVVRHDPGVVALTSPVNASGVFELDAQADMLRPFESSGVDTTWELRLPPAANPIDFAAIADVMITIDYTALYDDGYRSQLITRFNAARERGSDRVFSLATDFPDQWYDLNNPVDRTARSVTINLRDVDFPVGISGLVTAAVAVRLDSGAPVPNTVVSLRRGTAGGSATTTEGTASTRRGNAAAWASLYGTSPRGDWQLGFGEDAAALFESGTLDDIQLVVSWTGQGPAWTS</sequence>
<keyword evidence="5" id="KW-1185">Reference proteome</keyword>
<accession>A0ABW8CJ71</accession>
<feature type="domain" description="Tc toxin complex TcA C-terminal TcB-binding" evidence="2">
    <location>
        <begin position="1304"/>
        <end position="1590"/>
    </location>
</feature>
<dbReference type="InterPro" id="IPR040840">
    <property type="entry name" value="TcA_TcB_BD"/>
</dbReference>
<organism evidence="4 5">
    <name type="scientific">Streptomyces fildesensis</name>
    <dbReference type="NCBI Taxonomy" id="375757"/>
    <lineage>
        <taxon>Bacteria</taxon>
        <taxon>Bacillati</taxon>
        <taxon>Actinomycetota</taxon>
        <taxon>Actinomycetes</taxon>
        <taxon>Kitasatosporales</taxon>
        <taxon>Streptomycetaceae</taxon>
        <taxon>Streptomyces</taxon>
    </lineage>
</organism>
<protein>
    <submittedName>
        <fullName evidence="4">Neuraminidase-like domain-containing protein</fullName>
    </submittedName>
</protein>